<organism evidence="9 10">
    <name type="scientific">Rhodoblastus acidophilus</name>
    <name type="common">Rhodopseudomonas acidophila</name>
    <dbReference type="NCBI Taxonomy" id="1074"/>
    <lineage>
        <taxon>Bacteria</taxon>
        <taxon>Pseudomonadati</taxon>
        <taxon>Pseudomonadota</taxon>
        <taxon>Alphaproteobacteria</taxon>
        <taxon>Hyphomicrobiales</taxon>
        <taxon>Rhodoblastaceae</taxon>
        <taxon>Rhodoblastus</taxon>
    </lineage>
</organism>
<comment type="similarity">
    <text evidence="1 8">Belongs to the SOS response-associated peptidase family.</text>
</comment>
<dbReference type="GO" id="GO:0006508">
    <property type="term" value="P:proteolysis"/>
    <property type="evidence" value="ECO:0007669"/>
    <property type="project" value="UniProtKB-KW"/>
</dbReference>
<dbReference type="AlphaFoldDB" id="A0A6N8DKS6"/>
<evidence type="ECO:0000256" key="5">
    <source>
        <dbReference type="ARBA" id="ARBA00023124"/>
    </source>
</evidence>
<evidence type="ECO:0000256" key="7">
    <source>
        <dbReference type="ARBA" id="ARBA00023239"/>
    </source>
</evidence>
<accession>A0A6N8DKS6</accession>
<dbReference type="Proteomes" id="UP000439113">
    <property type="component" value="Unassembled WGS sequence"/>
</dbReference>
<evidence type="ECO:0000256" key="4">
    <source>
        <dbReference type="ARBA" id="ARBA00022801"/>
    </source>
</evidence>
<sequence>MCGRFAITSPPEAVRAFFRYVEQPNFPPRYNIAPTQPIPLVISRGENRHFMLARWGFLPGFVKDVKKFPLLINARAETLVEKPSFRAALRRRRCLIPADAWYEWRANLSGPKTPFLLRRAGGGLLAFAGLWETFLDPSGGEIDTACIITTCANGATSALHDRMPVLLEPEDFDAWLNPDETVAPPLRLLRPAADDQIAFHAISPRINRASAEGADLQAAV</sequence>
<protein>
    <recommendedName>
        <fullName evidence="8">Abasic site processing protein</fullName>
        <ecNumber evidence="8">3.4.-.-</ecNumber>
    </recommendedName>
</protein>
<evidence type="ECO:0000313" key="9">
    <source>
        <dbReference type="EMBL" id="MTV30125.1"/>
    </source>
</evidence>
<dbReference type="EC" id="3.4.-.-" evidence="8"/>
<gene>
    <name evidence="9" type="ORF">GJ654_03855</name>
</gene>
<dbReference type="InterPro" id="IPR036590">
    <property type="entry name" value="SRAP-like"/>
</dbReference>
<comment type="caution">
    <text evidence="9">The sequence shown here is derived from an EMBL/GenBank/DDBJ whole genome shotgun (WGS) entry which is preliminary data.</text>
</comment>
<evidence type="ECO:0000256" key="8">
    <source>
        <dbReference type="RuleBase" id="RU364100"/>
    </source>
</evidence>
<dbReference type="GO" id="GO:0106300">
    <property type="term" value="P:protein-DNA covalent cross-linking repair"/>
    <property type="evidence" value="ECO:0007669"/>
    <property type="project" value="InterPro"/>
</dbReference>
<evidence type="ECO:0000313" key="10">
    <source>
        <dbReference type="Proteomes" id="UP000439113"/>
    </source>
</evidence>
<name>A0A6N8DKS6_RHOAC</name>
<evidence type="ECO:0000256" key="6">
    <source>
        <dbReference type="ARBA" id="ARBA00023125"/>
    </source>
</evidence>
<keyword evidence="5" id="KW-0190">Covalent protein-DNA linkage</keyword>
<dbReference type="EMBL" id="WNKS01000002">
    <property type="protein sequence ID" value="MTV30125.1"/>
    <property type="molecule type" value="Genomic_DNA"/>
</dbReference>
<dbReference type="GO" id="GO:0016829">
    <property type="term" value="F:lyase activity"/>
    <property type="evidence" value="ECO:0007669"/>
    <property type="project" value="UniProtKB-KW"/>
</dbReference>
<keyword evidence="4 8" id="KW-0378">Hydrolase</keyword>
<keyword evidence="6" id="KW-0238">DNA-binding</keyword>
<keyword evidence="7" id="KW-0456">Lyase</keyword>
<proteinExistence type="inferred from homology"/>
<dbReference type="InterPro" id="IPR003738">
    <property type="entry name" value="SRAP"/>
</dbReference>
<keyword evidence="2 8" id="KW-0645">Protease</keyword>
<evidence type="ECO:0000256" key="2">
    <source>
        <dbReference type="ARBA" id="ARBA00022670"/>
    </source>
</evidence>
<dbReference type="RefSeq" id="WP_155444781.1">
    <property type="nucleotide sequence ID" value="NZ_JAOQNR010000002.1"/>
</dbReference>
<dbReference type="OrthoDB" id="9782620at2"/>
<evidence type="ECO:0000256" key="3">
    <source>
        <dbReference type="ARBA" id="ARBA00022763"/>
    </source>
</evidence>
<keyword evidence="3" id="KW-0227">DNA damage</keyword>
<reference evidence="9 10" key="1">
    <citation type="submission" date="2019-11" db="EMBL/GenBank/DDBJ databases">
        <title>Whole-genome sequence of a Rhodoblastus acidophilus DSM 142.</title>
        <authorList>
            <person name="Kyndt J.A."/>
            <person name="Meyer T.E."/>
        </authorList>
    </citation>
    <scope>NUCLEOTIDE SEQUENCE [LARGE SCALE GENOMIC DNA]</scope>
    <source>
        <strain evidence="9 10">DSM 142</strain>
    </source>
</reference>
<dbReference type="GO" id="GO:0003697">
    <property type="term" value="F:single-stranded DNA binding"/>
    <property type="evidence" value="ECO:0007669"/>
    <property type="project" value="InterPro"/>
</dbReference>
<dbReference type="GO" id="GO:0008233">
    <property type="term" value="F:peptidase activity"/>
    <property type="evidence" value="ECO:0007669"/>
    <property type="project" value="UniProtKB-KW"/>
</dbReference>
<evidence type="ECO:0000256" key="1">
    <source>
        <dbReference type="ARBA" id="ARBA00008136"/>
    </source>
</evidence>
<dbReference type="Gene3D" id="3.90.1680.10">
    <property type="entry name" value="SOS response associated peptidase-like"/>
    <property type="match status" value="1"/>
</dbReference>
<dbReference type="SUPFAM" id="SSF143081">
    <property type="entry name" value="BB1717-like"/>
    <property type="match status" value="1"/>
</dbReference>
<dbReference type="PANTHER" id="PTHR13604:SF0">
    <property type="entry name" value="ABASIC SITE PROCESSING PROTEIN HMCES"/>
    <property type="match status" value="1"/>
</dbReference>
<dbReference type="PANTHER" id="PTHR13604">
    <property type="entry name" value="DC12-RELATED"/>
    <property type="match status" value="1"/>
</dbReference>
<dbReference type="Pfam" id="PF02586">
    <property type="entry name" value="SRAP"/>
    <property type="match status" value="1"/>
</dbReference>